<evidence type="ECO:0000313" key="1">
    <source>
        <dbReference type="Proteomes" id="UP000887565"/>
    </source>
</evidence>
<dbReference type="AlphaFoldDB" id="A0A915J2D7"/>
<proteinExistence type="predicted"/>
<accession>A0A915J2D7</accession>
<protein>
    <submittedName>
        <fullName evidence="2">Uncharacterized protein</fullName>
    </submittedName>
</protein>
<keyword evidence="1" id="KW-1185">Reference proteome</keyword>
<dbReference type="Proteomes" id="UP000887565">
    <property type="component" value="Unplaced"/>
</dbReference>
<name>A0A915J2D7_ROMCU</name>
<sequence>MPNKLLRFTRESLTLPANEKKHSTMDKKRQICLFFIQNAKPVWVGEVRPGLAKAVLRPVSGPAHQRGMSATTFIYSSKTNGVKIDKNNPKSKPD</sequence>
<dbReference type="WBParaSite" id="nRc.2.0.1.t20565-RA">
    <property type="protein sequence ID" value="nRc.2.0.1.t20565-RA"/>
    <property type="gene ID" value="nRc.2.0.1.g20565"/>
</dbReference>
<evidence type="ECO:0000313" key="2">
    <source>
        <dbReference type="WBParaSite" id="nRc.2.0.1.t20565-RA"/>
    </source>
</evidence>
<reference evidence="2" key="1">
    <citation type="submission" date="2022-11" db="UniProtKB">
        <authorList>
            <consortium name="WormBaseParasite"/>
        </authorList>
    </citation>
    <scope>IDENTIFICATION</scope>
</reference>
<organism evidence="1 2">
    <name type="scientific">Romanomermis culicivorax</name>
    <name type="common">Nematode worm</name>
    <dbReference type="NCBI Taxonomy" id="13658"/>
    <lineage>
        <taxon>Eukaryota</taxon>
        <taxon>Metazoa</taxon>
        <taxon>Ecdysozoa</taxon>
        <taxon>Nematoda</taxon>
        <taxon>Enoplea</taxon>
        <taxon>Dorylaimia</taxon>
        <taxon>Mermithida</taxon>
        <taxon>Mermithoidea</taxon>
        <taxon>Mermithidae</taxon>
        <taxon>Romanomermis</taxon>
    </lineage>
</organism>